<dbReference type="RefSeq" id="WP_010944518.1">
    <property type="nucleotide sequence ID" value="NZ_CP011218.1"/>
</dbReference>
<accession>A0AAC8UBK2</accession>
<dbReference type="AlphaFoldDB" id="A0AAC8UBK2"/>
<dbReference type="EMBL" id="CP011219">
    <property type="protein sequence ID" value="AKO32003.1"/>
    <property type="molecule type" value="Genomic_DNA"/>
</dbReference>
<proteinExistence type="predicted"/>
<dbReference type="Pfam" id="PF07030">
    <property type="entry name" value="Phage_Mu_Gp36"/>
    <property type="match status" value="1"/>
</dbReference>
<evidence type="ECO:0000313" key="1">
    <source>
        <dbReference type="EMBL" id="AKO32003.1"/>
    </source>
</evidence>
<dbReference type="Proteomes" id="UP000060132">
    <property type="component" value="Chromosome"/>
</dbReference>
<dbReference type="InterPro" id="IPR009752">
    <property type="entry name" value="Phage_Mu_GpJ"/>
</dbReference>
<sequence length="128" mass="14616">MKYCTLDDLILSFGQDEIYRLIATDQEAEKALDDAQAEIDMYLSDRYALPVKSVPKSLNRIACDIAHYYLYNSVDEDSTVYLRYKHRIKQLSDVAAGKLSLGLYDKSDDATTDNQVVFIKSSKKVFAR</sequence>
<reference evidence="1 2" key="1">
    <citation type="journal article" date="2015" name="PLoS Negl. Trop. Dis.">
        <title>Haemophilus ducreyi Cutaneous Ulcer Strains Are Nearly Identical to Class I Genital Ulcer Strains.</title>
        <authorList>
            <person name="Gangaiah D."/>
            <person name="Webb K.M."/>
            <person name="Humphreys T.L."/>
            <person name="Fortney K.R."/>
            <person name="Toh E."/>
            <person name="Tai A."/>
            <person name="Katz S.S."/>
            <person name="Pillay A."/>
            <person name="Chen C.Y."/>
            <person name="Roberts S.A."/>
            <person name="Munson R.S.Jr."/>
            <person name="Spinola S.M."/>
        </authorList>
    </citation>
    <scope>NUCLEOTIDE SEQUENCE [LARGE SCALE GENOMIC DNA]</scope>
    <source>
        <strain evidence="2">CLU2</strain>
    </source>
</reference>
<protein>
    <recommendedName>
        <fullName evidence="3">DUF1320 domain-containing protein</fullName>
    </recommendedName>
</protein>
<gene>
    <name evidence="1" type="ORF">RZ57_02050</name>
</gene>
<organism evidence="1 2">
    <name type="scientific">Haemophilus ducreyi</name>
    <dbReference type="NCBI Taxonomy" id="730"/>
    <lineage>
        <taxon>Bacteria</taxon>
        <taxon>Pseudomonadati</taxon>
        <taxon>Pseudomonadota</taxon>
        <taxon>Gammaproteobacteria</taxon>
        <taxon>Pasteurellales</taxon>
        <taxon>Pasteurellaceae</taxon>
        <taxon>Haemophilus</taxon>
    </lineage>
</organism>
<evidence type="ECO:0008006" key="3">
    <source>
        <dbReference type="Google" id="ProtNLM"/>
    </source>
</evidence>
<name>A0AAC8UBK2_HAEDC</name>
<evidence type="ECO:0000313" key="2">
    <source>
        <dbReference type="Proteomes" id="UP000060132"/>
    </source>
</evidence>